<dbReference type="InterPro" id="IPR011666">
    <property type="entry name" value="DUF1604"/>
</dbReference>
<dbReference type="PANTHER" id="PTHR13384">
    <property type="entry name" value="G PATCH DOMAIN-CONTAINING PROTEIN 1"/>
    <property type="match status" value="1"/>
</dbReference>
<name>A0AAV9HLW8_9PEZI</name>
<keyword evidence="4" id="KW-1185">Reference proteome</keyword>
<feature type="compositionally biased region" description="Polar residues" evidence="1">
    <location>
        <begin position="734"/>
        <end position="743"/>
    </location>
</feature>
<protein>
    <recommendedName>
        <fullName evidence="2">G-patch domain-containing protein</fullName>
    </recommendedName>
</protein>
<proteinExistence type="predicted"/>
<evidence type="ECO:0000313" key="3">
    <source>
        <dbReference type="EMBL" id="KAK4461822.1"/>
    </source>
</evidence>
<dbReference type="SUPFAM" id="SSF54695">
    <property type="entry name" value="POZ domain"/>
    <property type="match status" value="1"/>
</dbReference>
<dbReference type="Pfam" id="PF07713">
    <property type="entry name" value="DUF1604"/>
    <property type="match status" value="1"/>
</dbReference>
<dbReference type="PROSITE" id="PS50174">
    <property type="entry name" value="G_PATCH"/>
    <property type="match status" value="1"/>
</dbReference>
<dbReference type="InterPro" id="IPR000467">
    <property type="entry name" value="G_patch_dom"/>
</dbReference>
<dbReference type="Proteomes" id="UP001321749">
    <property type="component" value="Unassembled WGS sequence"/>
</dbReference>
<feature type="compositionally biased region" description="Polar residues" evidence="1">
    <location>
        <begin position="883"/>
        <end position="895"/>
    </location>
</feature>
<feature type="region of interest" description="Disordered" evidence="1">
    <location>
        <begin position="870"/>
        <end position="914"/>
    </location>
</feature>
<dbReference type="Pfam" id="PF26093">
    <property type="entry name" value="HTH_TGH"/>
    <property type="match status" value="1"/>
</dbReference>
<reference evidence="3" key="1">
    <citation type="journal article" date="2023" name="Mol. Phylogenet. Evol.">
        <title>Genome-scale phylogeny and comparative genomics of the fungal order Sordariales.</title>
        <authorList>
            <person name="Hensen N."/>
            <person name="Bonometti L."/>
            <person name="Westerberg I."/>
            <person name="Brannstrom I.O."/>
            <person name="Guillou S."/>
            <person name="Cros-Aarteil S."/>
            <person name="Calhoun S."/>
            <person name="Haridas S."/>
            <person name="Kuo A."/>
            <person name="Mondo S."/>
            <person name="Pangilinan J."/>
            <person name="Riley R."/>
            <person name="LaButti K."/>
            <person name="Andreopoulos B."/>
            <person name="Lipzen A."/>
            <person name="Chen C."/>
            <person name="Yan M."/>
            <person name="Daum C."/>
            <person name="Ng V."/>
            <person name="Clum A."/>
            <person name="Steindorff A."/>
            <person name="Ohm R.A."/>
            <person name="Martin F."/>
            <person name="Silar P."/>
            <person name="Natvig D.O."/>
            <person name="Lalanne C."/>
            <person name="Gautier V."/>
            <person name="Ament-Velasquez S.L."/>
            <person name="Kruys A."/>
            <person name="Hutchinson M.I."/>
            <person name="Powell A.J."/>
            <person name="Barry K."/>
            <person name="Miller A.N."/>
            <person name="Grigoriev I.V."/>
            <person name="Debuchy R."/>
            <person name="Gladieux P."/>
            <person name="Hiltunen Thoren M."/>
            <person name="Johannesson H."/>
        </authorList>
    </citation>
    <scope>NUCLEOTIDE SEQUENCE</scope>
    <source>
        <strain evidence="3">PSN324</strain>
    </source>
</reference>
<feature type="region of interest" description="Disordered" evidence="1">
    <location>
        <begin position="780"/>
        <end position="848"/>
    </location>
</feature>
<dbReference type="InterPro" id="IPR011333">
    <property type="entry name" value="SKP1/BTB/POZ_sf"/>
</dbReference>
<feature type="region of interest" description="Disordered" evidence="1">
    <location>
        <begin position="557"/>
        <end position="580"/>
    </location>
</feature>
<dbReference type="GO" id="GO:0003723">
    <property type="term" value="F:RNA binding"/>
    <property type="evidence" value="ECO:0007669"/>
    <property type="project" value="TreeGrafter"/>
</dbReference>
<feature type="compositionally biased region" description="Pro residues" evidence="1">
    <location>
        <begin position="801"/>
        <end position="814"/>
    </location>
</feature>
<dbReference type="AlphaFoldDB" id="A0AAV9HLW8"/>
<dbReference type="Pfam" id="PF01585">
    <property type="entry name" value="G-patch"/>
    <property type="match status" value="1"/>
</dbReference>
<feature type="region of interest" description="Disordered" evidence="1">
    <location>
        <begin position="1027"/>
        <end position="1052"/>
    </location>
</feature>
<feature type="region of interest" description="Disordered" evidence="1">
    <location>
        <begin position="85"/>
        <end position="107"/>
    </location>
</feature>
<feature type="region of interest" description="Disordered" evidence="1">
    <location>
        <begin position="725"/>
        <end position="747"/>
    </location>
</feature>
<feature type="compositionally biased region" description="Polar residues" evidence="1">
    <location>
        <begin position="306"/>
        <end position="315"/>
    </location>
</feature>
<dbReference type="GO" id="GO:0006397">
    <property type="term" value="P:mRNA processing"/>
    <property type="evidence" value="ECO:0007669"/>
    <property type="project" value="InterPro"/>
</dbReference>
<evidence type="ECO:0000259" key="2">
    <source>
        <dbReference type="PROSITE" id="PS50174"/>
    </source>
</evidence>
<feature type="region of interest" description="Disordered" evidence="1">
    <location>
        <begin position="226"/>
        <end position="317"/>
    </location>
</feature>
<dbReference type="EMBL" id="MU864983">
    <property type="protein sequence ID" value="KAK4461822.1"/>
    <property type="molecule type" value="Genomic_DNA"/>
</dbReference>
<dbReference type="GO" id="GO:0005634">
    <property type="term" value="C:nucleus"/>
    <property type="evidence" value="ECO:0007669"/>
    <property type="project" value="TreeGrafter"/>
</dbReference>
<accession>A0AAV9HLW8</accession>
<comment type="caution">
    <text evidence="3">The sequence shown here is derived from an EMBL/GenBank/DDBJ whole genome shotgun (WGS) entry which is preliminary data.</text>
</comment>
<reference evidence="3" key="2">
    <citation type="submission" date="2023-06" db="EMBL/GenBank/DDBJ databases">
        <authorList>
            <consortium name="Lawrence Berkeley National Laboratory"/>
            <person name="Mondo S.J."/>
            <person name="Hensen N."/>
            <person name="Bonometti L."/>
            <person name="Westerberg I."/>
            <person name="Brannstrom I.O."/>
            <person name="Guillou S."/>
            <person name="Cros-Aarteil S."/>
            <person name="Calhoun S."/>
            <person name="Haridas S."/>
            <person name="Kuo A."/>
            <person name="Pangilinan J."/>
            <person name="Riley R."/>
            <person name="Labutti K."/>
            <person name="Andreopoulos B."/>
            <person name="Lipzen A."/>
            <person name="Chen C."/>
            <person name="Yanf M."/>
            <person name="Daum C."/>
            <person name="Ng V."/>
            <person name="Clum A."/>
            <person name="Steindorff A."/>
            <person name="Ohm R."/>
            <person name="Martin F."/>
            <person name="Silar P."/>
            <person name="Natvig D."/>
            <person name="Lalanne C."/>
            <person name="Gautier V."/>
            <person name="Ament-Velasquez S.L."/>
            <person name="Kruys A."/>
            <person name="Hutchinson M.I."/>
            <person name="Powell A.J."/>
            <person name="Barry K."/>
            <person name="Miller A.N."/>
            <person name="Grigoriev I.V."/>
            <person name="Debuchy R."/>
            <person name="Gladieux P."/>
            <person name="Thoren M.H."/>
            <person name="Johannesson H."/>
        </authorList>
    </citation>
    <scope>NUCLEOTIDE SEQUENCE</scope>
    <source>
        <strain evidence="3">PSN324</strain>
    </source>
</reference>
<organism evidence="3 4">
    <name type="scientific">Cladorrhinum samala</name>
    <dbReference type="NCBI Taxonomy" id="585594"/>
    <lineage>
        <taxon>Eukaryota</taxon>
        <taxon>Fungi</taxon>
        <taxon>Dikarya</taxon>
        <taxon>Ascomycota</taxon>
        <taxon>Pezizomycotina</taxon>
        <taxon>Sordariomycetes</taxon>
        <taxon>Sordariomycetidae</taxon>
        <taxon>Sordariales</taxon>
        <taxon>Podosporaceae</taxon>
        <taxon>Cladorrhinum</taxon>
    </lineage>
</organism>
<gene>
    <name evidence="3" type="ORF">QBC42DRAFT_328824</name>
</gene>
<sequence length="1218" mass="131750">MSYKRSRAAYESDLTAQQSPYVFFGTPLPPLDPDVRDDGSYVPVWKQEVRDERGRKRLHGAFTGGFSAGYFNTVGSKDGWTPSTFVSSRTNRHKDSKNATLQRPEDFMDEEDLADAEEGRKVQTKAGFAGLGSTENDTSRVSGLMGLFRPAGETMGVKLLQKMGWKEGQGIGPKIRRKARLDLRSDGDSANETHLFAPENVPMITFVRKTDHKGLGFAGQTRLTPIGLSNKSSHSDDDEDEEMGGFGKPKSSFGLGRKKEPRKPQGGIGIGILNDTGSDDEDPYEVGPRISYNRIIGGDKKKKKATASTNPNLKSKPTFIPSRKLALGKIGLGVRKCHDGRLPLEGFVFGKEPDPLTSAINDQGNYPPPTIPPGWVSSKKPKSELDQDGGNYVSAADAAKASTLDPKTRAAILGEQQLPGKSVFDFLSPAARERLVAVTGNTSLPEAKGEVPAGYALSEEERMQELLSRIPQLGKEAAVAAISRGVGAGAPYSDDENKRARYIAFLEYQAGFKPTPGKIPPRLSSDDWLRELQEFYNCARIFKPMTGSMASRFTTSTASTTSKIGDSNDRLYQPPPKPQDAAEEAAKLGMFGAMTRSVGEFYPTRLLCKRFNVKPPAHVQPDNEPQQTSSKKDFGGFDVYAETVMPVRRALEFGSSSSELNGVDYQNQATPELIPATVEKTAVVVDSTRNDAIEGKRAGEEVFKAIFGDTSHPYSTTIAVPQTVTLSDSRHPCRSSSGSVPHNNNRRSVEDEAGIAELSEDAVAESELIVRFTDEVDVELNSPGCPADTDAAAHDGLQAPPETPPRQLSPPPQYPASEASASGSNNLRPPPSFSDLFDDQASPSSAAAPAYAPSSLYQVTSNSASAAAASRFQDETKRALPQDTKSLGESSSRTSGNKKDEDAEPPPAYTEGSSPLQSFTFLMAATGGASSIITQVQQGGQPINTLGDVGADETITMDLRGTRFTLSRDELLTLPEFVLLSLFPNGLFPEGHMGGFQDGDAVQVDYDPASLQYMLDFFRNVAQTIPASSSDSNDDGVVPLDPGSRGGAGDDSSRRAGIIVLREDLDFYAIPHKKDIDHSEMIEVKRAAARALLKQGGIFSGLKKSDEPGTTEAHLIEMLTAGGFNHDDSWGHRAGEPNKAVICSLALARLRSDIRGNEINSPAVGMAQKLLLFWRKPARRCWWEGVELEGVEGIPEGQKLKVWIRRVWTLEMSVIGLR</sequence>
<evidence type="ECO:0000256" key="1">
    <source>
        <dbReference type="SAM" id="MobiDB-lite"/>
    </source>
</evidence>
<feature type="region of interest" description="Disordered" evidence="1">
    <location>
        <begin position="360"/>
        <end position="389"/>
    </location>
</feature>
<evidence type="ECO:0000313" key="4">
    <source>
        <dbReference type="Proteomes" id="UP001321749"/>
    </source>
</evidence>
<feature type="domain" description="G-patch" evidence="2">
    <location>
        <begin position="152"/>
        <end position="220"/>
    </location>
</feature>
<dbReference type="PANTHER" id="PTHR13384:SF19">
    <property type="entry name" value="G PATCH DOMAIN-CONTAINING PROTEIN 1"/>
    <property type="match status" value="1"/>
</dbReference>